<reference evidence="2 3" key="2">
    <citation type="journal article" date="2008" name="Nature">
        <title>The Phaeodactylum genome reveals the evolutionary history of diatom genomes.</title>
        <authorList>
            <person name="Bowler C."/>
            <person name="Allen A.E."/>
            <person name="Badger J.H."/>
            <person name="Grimwood J."/>
            <person name="Jabbari K."/>
            <person name="Kuo A."/>
            <person name="Maheswari U."/>
            <person name="Martens C."/>
            <person name="Maumus F."/>
            <person name="Otillar R.P."/>
            <person name="Rayko E."/>
            <person name="Salamov A."/>
            <person name="Vandepoele K."/>
            <person name="Beszteri B."/>
            <person name="Gruber A."/>
            <person name="Heijde M."/>
            <person name="Katinka M."/>
            <person name="Mock T."/>
            <person name="Valentin K."/>
            <person name="Verret F."/>
            <person name="Berges J.A."/>
            <person name="Brownlee C."/>
            <person name="Cadoret J.P."/>
            <person name="Chiovitti A."/>
            <person name="Choi C.J."/>
            <person name="Coesel S."/>
            <person name="De Martino A."/>
            <person name="Detter J.C."/>
            <person name="Durkin C."/>
            <person name="Falciatore A."/>
            <person name="Fournet J."/>
            <person name="Haruta M."/>
            <person name="Huysman M.J."/>
            <person name="Jenkins B.D."/>
            <person name="Jiroutova K."/>
            <person name="Jorgensen R.E."/>
            <person name="Joubert Y."/>
            <person name="Kaplan A."/>
            <person name="Kroger N."/>
            <person name="Kroth P.G."/>
            <person name="La Roche J."/>
            <person name="Lindquist E."/>
            <person name="Lommer M."/>
            <person name="Martin-Jezequel V."/>
            <person name="Lopez P.J."/>
            <person name="Lucas S."/>
            <person name="Mangogna M."/>
            <person name="McGinnis K."/>
            <person name="Medlin L.K."/>
            <person name="Montsant A."/>
            <person name="Oudot-Le Secq M.P."/>
            <person name="Napoli C."/>
            <person name="Obornik M."/>
            <person name="Parker M.S."/>
            <person name="Petit J.L."/>
            <person name="Porcel B.M."/>
            <person name="Poulsen N."/>
            <person name="Robison M."/>
            <person name="Rychlewski L."/>
            <person name="Rynearson T.A."/>
            <person name="Schmutz J."/>
            <person name="Shapiro H."/>
            <person name="Siaut M."/>
            <person name="Stanley M."/>
            <person name="Sussman M.R."/>
            <person name="Taylor A.R."/>
            <person name="Vardi A."/>
            <person name="von Dassow P."/>
            <person name="Vyverman W."/>
            <person name="Willis A."/>
            <person name="Wyrwicz L.S."/>
            <person name="Rokhsar D.S."/>
            <person name="Weissenbach J."/>
            <person name="Armbrust E.V."/>
            <person name="Green B.R."/>
            <person name="Van de Peer Y."/>
            <person name="Grigoriev I.V."/>
        </authorList>
    </citation>
    <scope>NUCLEOTIDE SEQUENCE [LARGE SCALE GENOMIC DNA]</scope>
    <source>
        <strain evidence="2 3">CCMP1335</strain>
    </source>
</reference>
<evidence type="ECO:0000313" key="2">
    <source>
        <dbReference type="EMBL" id="EED95562.1"/>
    </source>
</evidence>
<dbReference type="Proteomes" id="UP000001449">
    <property type="component" value="Chromosome 2"/>
</dbReference>
<feature type="signal peptide" evidence="1">
    <location>
        <begin position="1"/>
        <end position="18"/>
    </location>
</feature>
<proteinExistence type="predicted"/>
<name>B8BW27_THAPS</name>
<dbReference type="GeneID" id="7452132"/>
<protein>
    <recommendedName>
        <fullName evidence="4">START domain-containing protein</fullName>
    </recommendedName>
</protein>
<dbReference type="RefSeq" id="XP_002288119.1">
    <property type="nucleotide sequence ID" value="XM_002288083.1"/>
</dbReference>
<dbReference type="HOGENOM" id="CLU_1071494_0_0_1"/>
<dbReference type="InParanoid" id="B8BW27"/>
<accession>B8BW27</accession>
<dbReference type="AlphaFoldDB" id="B8BW27"/>
<sequence>MAWLGVLLAAMAVQKGLHVFPEYASLLPTFSSSSSYDASDSDSSWTYLESHGDVALLRRPIVSSSTATELYAHRAVAANVDLPIEALLHVFRDTPNNVHWAKNLKEAEEYHKSSVHHQEGNTQIQTSLVRQRYNTPVPGMADREYLMSKTMTAIENPDGTHHSVKYELKSLTEEDGEHANFRSQWTFTSLDDGKRTKIEVDVAVDPKAAVASPFFVNNILLKSWPHVSLHGLMKEARHHLHRDDEIQVTNTLFKLFPLKV</sequence>
<organism evidence="2 3">
    <name type="scientific">Thalassiosira pseudonana</name>
    <name type="common">Marine diatom</name>
    <name type="synonym">Cyclotella nana</name>
    <dbReference type="NCBI Taxonomy" id="35128"/>
    <lineage>
        <taxon>Eukaryota</taxon>
        <taxon>Sar</taxon>
        <taxon>Stramenopiles</taxon>
        <taxon>Ochrophyta</taxon>
        <taxon>Bacillariophyta</taxon>
        <taxon>Coscinodiscophyceae</taxon>
        <taxon>Thalassiosirophycidae</taxon>
        <taxon>Thalassiosirales</taxon>
        <taxon>Thalassiosiraceae</taxon>
        <taxon>Thalassiosira</taxon>
    </lineage>
</organism>
<feature type="chain" id="PRO_5002866001" description="START domain-containing protein" evidence="1">
    <location>
        <begin position="19"/>
        <end position="260"/>
    </location>
</feature>
<reference evidence="2 3" key="1">
    <citation type="journal article" date="2004" name="Science">
        <title>The genome of the diatom Thalassiosira pseudonana: ecology, evolution, and metabolism.</title>
        <authorList>
            <person name="Armbrust E.V."/>
            <person name="Berges J.A."/>
            <person name="Bowler C."/>
            <person name="Green B.R."/>
            <person name="Martinez D."/>
            <person name="Putnam N.H."/>
            <person name="Zhou S."/>
            <person name="Allen A.E."/>
            <person name="Apt K.E."/>
            <person name="Bechner M."/>
            <person name="Brzezinski M.A."/>
            <person name="Chaal B.K."/>
            <person name="Chiovitti A."/>
            <person name="Davis A.K."/>
            <person name="Demarest M.S."/>
            <person name="Detter J.C."/>
            <person name="Glavina T."/>
            <person name="Goodstein D."/>
            <person name="Hadi M.Z."/>
            <person name="Hellsten U."/>
            <person name="Hildebrand M."/>
            <person name="Jenkins B.D."/>
            <person name="Jurka J."/>
            <person name="Kapitonov V.V."/>
            <person name="Kroger N."/>
            <person name="Lau W.W."/>
            <person name="Lane T.W."/>
            <person name="Larimer F.W."/>
            <person name="Lippmeier J.C."/>
            <person name="Lucas S."/>
            <person name="Medina M."/>
            <person name="Montsant A."/>
            <person name="Obornik M."/>
            <person name="Parker M.S."/>
            <person name="Palenik B."/>
            <person name="Pazour G.J."/>
            <person name="Richardson P.M."/>
            <person name="Rynearson T.A."/>
            <person name="Saito M.A."/>
            <person name="Schwartz D.C."/>
            <person name="Thamatrakoln K."/>
            <person name="Valentin K."/>
            <person name="Vardi A."/>
            <person name="Wilkerson F.P."/>
            <person name="Rokhsar D.S."/>
        </authorList>
    </citation>
    <scope>NUCLEOTIDE SEQUENCE [LARGE SCALE GENOMIC DNA]</scope>
    <source>
        <strain evidence="2 3">CCMP1335</strain>
    </source>
</reference>
<evidence type="ECO:0000313" key="3">
    <source>
        <dbReference type="Proteomes" id="UP000001449"/>
    </source>
</evidence>
<dbReference type="Gene3D" id="3.30.530.20">
    <property type="match status" value="1"/>
</dbReference>
<dbReference type="InterPro" id="IPR023393">
    <property type="entry name" value="START-like_dom_sf"/>
</dbReference>
<keyword evidence="3" id="KW-1185">Reference proteome</keyword>
<dbReference type="SUPFAM" id="SSF55961">
    <property type="entry name" value="Bet v1-like"/>
    <property type="match status" value="1"/>
</dbReference>
<gene>
    <name evidence="2" type="ORF">THAPSDRAFT_3040</name>
</gene>
<evidence type="ECO:0008006" key="4">
    <source>
        <dbReference type="Google" id="ProtNLM"/>
    </source>
</evidence>
<dbReference type="EMBL" id="CM000639">
    <property type="protein sequence ID" value="EED95562.1"/>
    <property type="molecule type" value="Genomic_DNA"/>
</dbReference>
<evidence type="ECO:0000256" key="1">
    <source>
        <dbReference type="SAM" id="SignalP"/>
    </source>
</evidence>
<keyword evidence="1" id="KW-0732">Signal</keyword>
<dbReference type="PaxDb" id="35128-Thaps3040"/>
<dbReference type="KEGG" id="tps:THAPSDRAFT_3040"/>